<evidence type="ECO:0000256" key="9">
    <source>
        <dbReference type="ARBA" id="ARBA00022475"/>
    </source>
</evidence>
<evidence type="ECO:0000256" key="10">
    <source>
        <dbReference type="ARBA" id="ARBA00022622"/>
    </source>
</evidence>
<dbReference type="EMBL" id="KK107015">
    <property type="protein sequence ID" value="EZA62864.1"/>
    <property type="molecule type" value="Genomic_DNA"/>
</dbReference>
<evidence type="ECO:0000256" key="4">
    <source>
        <dbReference type="ARBA" id="ARBA00004609"/>
    </source>
</evidence>
<dbReference type="Proteomes" id="UP000053097">
    <property type="component" value="Unassembled WGS sequence"/>
</dbReference>
<keyword evidence="10" id="KW-0336">GPI-anchor</keyword>
<dbReference type="GO" id="GO:0070006">
    <property type="term" value="F:metalloaminopeptidase activity"/>
    <property type="evidence" value="ECO:0007669"/>
    <property type="project" value="TreeGrafter"/>
</dbReference>
<dbReference type="EC" id="3.4.11.7" evidence="7"/>
<dbReference type="InterPro" id="IPR050344">
    <property type="entry name" value="Peptidase_M1_aminopeptidases"/>
</dbReference>
<dbReference type="GO" id="GO:0005886">
    <property type="term" value="C:plasma membrane"/>
    <property type="evidence" value="ECO:0007669"/>
    <property type="project" value="UniProtKB-SubCell"/>
</dbReference>
<evidence type="ECO:0000256" key="16">
    <source>
        <dbReference type="ARBA" id="ARBA00022833"/>
    </source>
</evidence>
<evidence type="ECO:0000256" key="12">
    <source>
        <dbReference type="ARBA" id="ARBA00022692"/>
    </source>
</evidence>
<dbReference type="Gene3D" id="1.10.390.10">
    <property type="entry name" value="Neutral Protease Domain 2"/>
    <property type="match status" value="1"/>
</dbReference>
<protein>
    <recommendedName>
        <fullName evidence="7">glutamyl aminopeptidase</fullName>
        <ecNumber evidence="7">3.4.11.7</ecNumber>
    </recommendedName>
</protein>
<evidence type="ECO:0000256" key="19">
    <source>
        <dbReference type="ARBA" id="ARBA00023049"/>
    </source>
</evidence>
<dbReference type="InterPro" id="IPR001930">
    <property type="entry name" value="Peptidase_M1"/>
</dbReference>
<evidence type="ECO:0000256" key="7">
    <source>
        <dbReference type="ARBA" id="ARBA00012567"/>
    </source>
</evidence>
<keyword evidence="23" id="KW-0449">Lipoprotein</keyword>
<dbReference type="GO" id="GO:0004230">
    <property type="term" value="F:glutamyl aminopeptidase activity"/>
    <property type="evidence" value="ECO:0007669"/>
    <property type="project" value="UniProtKB-EC"/>
</dbReference>
<keyword evidence="12" id="KW-0812">Transmembrane</keyword>
<dbReference type="GO" id="GO:0005615">
    <property type="term" value="C:extracellular space"/>
    <property type="evidence" value="ECO:0007669"/>
    <property type="project" value="TreeGrafter"/>
</dbReference>
<dbReference type="InterPro" id="IPR014782">
    <property type="entry name" value="Peptidase_M1_dom"/>
</dbReference>
<evidence type="ECO:0000256" key="2">
    <source>
        <dbReference type="ARBA" id="ARBA00001947"/>
    </source>
</evidence>
<comment type="catalytic activity">
    <reaction evidence="1">
        <text>Release of N-terminal glutamate (and to a lesser extent aspartate) from a peptide.</text>
        <dbReference type="EC" id="3.4.11.7"/>
    </reaction>
</comment>
<evidence type="ECO:0000256" key="1">
    <source>
        <dbReference type="ARBA" id="ARBA00001703"/>
    </source>
</evidence>
<feature type="domain" description="Aminopeptidase N-like N-terminal" evidence="26">
    <location>
        <begin position="2"/>
        <end position="73"/>
    </location>
</feature>
<evidence type="ECO:0000256" key="3">
    <source>
        <dbReference type="ARBA" id="ARBA00004401"/>
    </source>
</evidence>
<keyword evidence="19" id="KW-0482">Metalloprotease</keyword>
<evidence type="ECO:0000256" key="21">
    <source>
        <dbReference type="ARBA" id="ARBA00023157"/>
    </source>
</evidence>
<evidence type="ECO:0000259" key="24">
    <source>
        <dbReference type="Pfam" id="PF01433"/>
    </source>
</evidence>
<keyword evidence="13" id="KW-0479">Metal-binding</keyword>
<dbReference type="SUPFAM" id="SSF63737">
    <property type="entry name" value="Leukotriene A4 hydrolase N-terminal domain"/>
    <property type="match status" value="1"/>
</dbReference>
<dbReference type="Pfam" id="PF01433">
    <property type="entry name" value="Peptidase_M1"/>
    <property type="match status" value="1"/>
</dbReference>
<keyword evidence="9" id="KW-1003">Cell membrane</keyword>
<evidence type="ECO:0000256" key="22">
    <source>
        <dbReference type="ARBA" id="ARBA00023180"/>
    </source>
</evidence>
<evidence type="ECO:0000256" key="11">
    <source>
        <dbReference type="ARBA" id="ARBA00022670"/>
    </source>
</evidence>
<proteinExistence type="inferred from homology"/>
<dbReference type="PANTHER" id="PTHR11533:SF276">
    <property type="entry name" value="GLUTAMYL AMINOPEPTIDASE"/>
    <property type="match status" value="1"/>
</dbReference>
<keyword evidence="20" id="KW-0472">Membrane</keyword>
<comment type="subunit">
    <text evidence="6">Homodimer; disulfide-linked.</text>
</comment>
<dbReference type="Pfam" id="PF17900">
    <property type="entry name" value="Peptidase_M1_N"/>
    <property type="match status" value="1"/>
</dbReference>
<evidence type="ECO:0000256" key="17">
    <source>
        <dbReference type="ARBA" id="ARBA00022837"/>
    </source>
</evidence>
<organism evidence="27 28">
    <name type="scientific">Ooceraea biroi</name>
    <name type="common">Clonal raider ant</name>
    <name type="synonym">Cerapachys biroi</name>
    <dbReference type="NCBI Taxonomy" id="2015173"/>
    <lineage>
        <taxon>Eukaryota</taxon>
        <taxon>Metazoa</taxon>
        <taxon>Ecdysozoa</taxon>
        <taxon>Arthropoda</taxon>
        <taxon>Hexapoda</taxon>
        <taxon>Insecta</taxon>
        <taxon>Pterygota</taxon>
        <taxon>Neoptera</taxon>
        <taxon>Endopterygota</taxon>
        <taxon>Hymenoptera</taxon>
        <taxon>Apocrita</taxon>
        <taxon>Aculeata</taxon>
        <taxon>Formicoidea</taxon>
        <taxon>Formicidae</taxon>
        <taxon>Dorylinae</taxon>
        <taxon>Ooceraea</taxon>
    </lineage>
</organism>
<dbReference type="GO" id="GO:0005737">
    <property type="term" value="C:cytoplasm"/>
    <property type="evidence" value="ECO:0007669"/>
    <property type="project" value="TreeGrafter"/>
</dbReference>
<dbReference type="GO" id="GO:0042277">
    <property type="term" value="F:peptide binding"/>
    <property type="evidence" value="ECO:0007669"/>
    <property type="project" value="TreeGrafter"/>
</dbReference>
<evidence type="ECO:0000256" key="6">
    <source>
        <dbReference type="ARBA" id="ARBA00011748"/>
    </source>
</evidence>
<dbReference type="PANTHER" id="PTHR11533">
    <property type="entry name" value="PROTEASE M1 ZINC METALLOPROTEASE"/>
    <property type="match status" value="1"/>
</dbReference>
<dbReference type="InterPro" id="IPR042097">
    <property type="entry name" value="Aminopeptidase_N-like_N_sf"/>
</dbReference>
<comment type="cofactor">
    <cofactor evidence="2">
        <name>Zn(2+)</name>
        <dbReference type="ChEBI" id="CHEBI:29105"/>
    </cofactor>
</comment>
<evidence type="ECO:0000256" key="15">
    <source>
        <dbReference type="ARBA" id="ARBA00022801"/>
    </source>
</evidence>
<keyword evidence="11" id="KW-0645">Protease</keyword>
<comment type="similarity">
    <text evidence="5">Belongs to the peptidase M1 family.</text>
</comment>
<feature type="domain" description="ERAP1-like C-terminal" evidence="25">
    <location>
        <begin position="420"/>
        <end position="580"/>
    </location>
</feature>
<evidence type="ECO:0000256" key="13">
    <source>
        <dbReference type="ARBA" id="ARBA00022723"/>
    </source>
</evidence>
<evidence type="ECO:0000256" key="20">
    <source>
        <dbReference type="ARBA" id="ARBA00023136"/>
    </source>
</evidence>
<keyword evidence="18" id="KW-1133">Transmembrane helix</keyword>
<dbReference type="FunFam" id="2.60.40.1910:FF:000008">
    <property type="entry name" value="Aminopeptidase"/>
    <property type="match status" value="1"/>
</dbReference>
<evidence type="ECO:0000256" key="23">
    <source>
        <dbReference type="ARBA" id="ARBA00023288"/>
    </source>
</evidence>
<evidence type="ECO:0000256" key="18">
    <source>
        <dbReference type="ARBA" id="ARBA00022989"/>
    </source>
</evidence>
<dbReference type="PRINTS" id="PR00756">
    <property type="entry name" value="ALADIPTASE"/>
</dbReference>
<reference evidence="27 28" key="1">
    <citation type="journal article" date="2014" name="Curr. Biol.">
        <title>The genome of the clonal raider ant Cerapachys biroi.</title>
        <authorList>
            <person name="Oxley P.R."/>
            <person name="Ji L."/>
            <person name="Fetter-Pruneda I."/>
            <person name="McKenzie S.K."/>
            <person name="Li C."/>
            <person name="Hu H."/>
            <person name="Zhang G."/>
            <person name="Kronauer D.J."/>
        </authorList>
    </citation>
    <scope>NUCLEOTIDE SEQUENCE [LARGE SCALE GENOMIC DNA]</scope>
</reference>
<keyword evidence="16" id="KW-0862">Zinc</keyword>
<accession>A0A026X5V0</accession>
<evidence type="ECO:0000313" key="28">
    <source>
        <dbReference type="Proteomes" id="UP000053097"/>
    </source>
</evidence>
<keyword evidence="14" id="KW-0732">Signal</keyword>
<keyword evidence="8 27" id="KW-0031">Aminopeptidase</keyword>
<dbReference type="Gene3D" id="2.60.40.1910">
    <property type="match status" value="1"/>
</dbReference>
<feature type="non-terminal residue" evidence="27">
    <location>
        <position position="1"/>
    </location>
</feature>
<dbReference type="GO" id="GO:0008270">
    <property type="term" value="F:zinc ion binding"/>
    <property type="evidence" value="ECO:0007669"/>
    <property type="project" value="InterPro"/>
</dbReference>
<dbReference type="InterPro" id="IPR045357">
    <property type="entry name" value="Aminopeptidase_N-like_N"/>
</dbReference>
<name>A0A026X5V0_OOCBI</name>
<feature type="domain" description="Peptidase M1 membrane alanine aminopeptidase" evidence="24">
    <location>
        <begin position="141"/>
        <end position="323"/>
    </location>
</feature>
<dbReference type="GO" id="GO:0098552">
    <property type="term" value="C:side of membrane"/>
    <property type="evidence" value="ECO:0007669"/>
    <property type="project" value="UniProtKB-KW"/>
</dbReference>
<keyword evidence="15" id="KW-0378">Hydrolase</keyword>
<keyword evidence="17" id="KW-0106">Calcium</keyword>
<dbReference type="Pfam" id="PF11838">
    <property type="entry name" value="ERAP1_C"/>
    <property type="match status" value="1"/>
</dbReference>
<dbReference type="OrthoDB" id="7549261at2759"/>
<evidence type="ECO:0000256" key="8">
    <source>
        <dbReference type="ARBA" id="ARBA00022438"/>
    </source>
</evidence>
<dbReference type="Gene3D" id="2.60.40.1730">
    <property type="entry name" value="tricorn interacting facor f3 domain"/>
    <property type="match status" value="1"/>
</dbReference>
<dbReference type="InterPro" id="IPR024571">
    <property type="entry name" value="ERAP1-like_C_dom"/>
</dbReference>
<comment type="subcellular location">
    <subcellularLocation>
        <location evidence="4">Cell membrane</location>
        <topology evidence="4">Lipid-anchor</topology>
        <topology evidence="4">GPI-anchor</topology>
    </subcellularLocation>
    <subcellularLocation>
        <location evidence="3">Cell membrane</location>
        <topology evidence="3">Single-pass type II membrane protein</topology>
    </subcellularLocation>
</comment>
<keyword evidence="22" id="KW-0325">Glycoprotein</keyword>
<evidence type="ECO:0000259" key="26">
    <source>
        <dbReference type="Pfam" id="PF17900"/>
    </source>
</evidence>
<dbReference type="AlphaFoldDB" id="A0A026X5V0"/>
<evidence type="ECO:0000259" key="25">
    <source>
        <dbReference type="Pfam" id="PF11838"/>
    </source>
</evidence>
<dbReference type="InterPro" id="IPR027268">
    <property type="entry name" value="Peptidase_M4/M1_CTD_sf"/>
</dbReference>
<gene>
    <name evidence="27" type="ORF">X777_16438</name>
</gene>
<dbReference type="GO" id="GO:0043171">
    <property type="term" value="P:peptide catabolic process"/>
    <property type="evidence" value="ECO:0007669"/>
    <property type="project" value="TreeGrafter"/>
</dbReference>
<dbReference type="SUPFAM" id="SSF55486">
    <property type="entry name" value="Metalloproteases ('zincins'), catalytic domain"/>
    <property type="match status" value="1"/>
</dbReference>
<dbReference type="GO" id="GO:0006508">
    <property type="term" value="P:proteolysis"/>
    <property type="evidence" value="ECO:0007669"/>
    <property type="project" value="UniProtKB-KW"/>
</dbReference>
<sequence>NVLLATNIHSIGARHLFPCWDEPELKATFQFRFTHLQKYKIWPISVSERSAREDYKRNWLCTNSFIEDKISTYQLMFILTNFEFSIKTKFLAYNALGIYHTVIKLSIASRSRVENSMQVLYDVSNKILHSTWYHKIPLRRNITLLAIPAMKEDVMANWGLIVYEESLVTYDKQLDSYTRQREVVNTVARGIAYQLVEENIVTLPWWSHLWFNKGLAALLHVQILDEVFWEWGFMDLFVVQVHQDCLHLDTNFIMKPLLYEVQTSSEIKSLFSFPIYVKAPVILRMVRHIMGKMFEESIKKSIIYSTYSWDLIQVHTLCGSMDVIDNQELCNYTMKDIMETWITTNNYPIAHVHRNESTLFICQSEEEFYNDNGSKALRHWLPITFTTSEQLDFNNTTPRDWITPENSNRISVRLTHKNEWIILNLQQTGYYRVKYDTNSLKFVTNYLLHENYEKIHVLNRAQIIDDTYYFLMRGEVTYNTFMRLMNYLARDRDYIAWYPMLQIFIDLSYFLPFAESAVIKQDMRYILKKLLSTLSYNEEVDDNDLTMRLRQEAIKWACIFGYTECQHTATDKLKEHLEDPTNRK</sequence>
<evidence type="ECO:0000256" key="14">
    <source>
        <dbReference type="ARBA" id="ARBA00022729"/>
    </source>
</evidence>
<evidence type="ECO:0000313" key="27">
    <source>
        <dbReference type="EMBL" id="EZA62864.1"/>
    </source>
</evidence>
<dbReference type="OMA" id="ITHEHNE"/>
<dbReference type="Gene3D" id="1.25.50.20">
    <property type="match status" value="1"/>
</dbReference>
<keyword evidence="21" id="KW-1015">Disulfide bond</keyword>
<evidence type="ECO:0000256" key="5">
    <source>
        <dbReference type="ARBA" id="ARBA00010136"/>
    </source>
</evidence>
<keyword evidence="28" id="KW-1185">Reference proteome</keyword>